<evidence type="ECO:0000256" key="2">
    <source>
        <dbReference type="ARBA" id="ARBA00023002"/>
    </source>
</evidence>
<dbReference type="GO" id="GO:0048038">
    <property type="term" value="F:quinone binding"/>
    <property type="evidence" value="ECO:0007669"/>
    <property type="project" value="TreeGrafter"/>
</dbReference>
<dbReference type="OrthoDB" id="9803333at2"/>
<dbReference type="EMBL" id="CP025791">
    <property type="protein sequence ID" value="AUP81611.1"/>
    <property type="molecule type" value="Genomic_DNA"/>
</dbReference>
<dbReference type="PANTHER" id="PTHR42760:SF133">
    <property type="entry name" value="3-OXOACYL-[ACYL-CARRIER-PROTEIN] REDUCTASE"/>
    <property type="match status" value="1"/>
</dbReference>
<name>A0A2K9PX21_9FLAO</name>
<protein>
    <submittedName>
        <fullName evidence="3">Short-chain dehydrogenase</fullName>
    </submittedName>
</protein>
<dbReference type="RefSeq" id="WP_102758253.1">
    <property type="nucleotide sequence ID" value="NZ_CP025791.1"/>
</dbReference>
<sequence length="252" mass="26688">MRLKNKVAVVTGGNSGIGLGIAKEFDQEGAVGSIVGRNLKTIETAVAALRNNFMGIQTDVTNIDQLESIFSRTTDKYGKIDILVVNAGGAIGNGSLGSLESTTEEDFDRMVDLNLKSVFFTVQKSLPYLNNGASIILVASIATQKAFDGLTVYSAAKAGVRSFSRTFSRDLLKKNIRVNTISPGTIDTPLFGKLGLSNEVALQAKENFASLIPVERIGQPSDIGKAAVYLASSESSFVIGEEISIDGGVVNF</sequence>
<dbReference type="SUPFAM" id="SSF51735">
    <property type="entry name" value="NAD(P)-binding Rossmann-fold domains"/>
    <property type="match status" value="1"/>
</dbReference>
<evidence type="ECO:0000313" key="3">
    <source>
        <dbReference type="EMBL" id="AUP81611.1"/>
    </source>
</evidence>
<dbReference type="PANTHER" id="PTHR42760">
    <property type="entry name" value="SHORT-CHAIN DEHYDROGENASES/REDUCTASES FAMILY MEMBER"/>
    <property type="match status" value="1"/>
</dbReference>
<organism evidence="3 4">
    <name type="scientific">Flavivirga eckloniae</name>
    <dbReference type="NCBI Taxonomy" id="1803846"/>
    <lineage>
        <taxon>Bacteria</taxon>
        <taxon>Pseudomonadati</taxon>
        <taxon>Bacteroidota</taxon>
        <taxon>Flavobacteriia</taxon>
        <taxon>Flavobacteriales</taxon>
        <taxon>Flavobacteriaceae</taxon>
        <taxon>Flavivirga</taxon>
    </lineage>
</organism>
<dbReference type="FunFam" id="3.40.50.720:FF:000084">
    <property type="entry name" value="Short-chain dehydrogenase reductase"/>
    <property type="match status" value="1"/>
</dbReference>
<dbReference type="PRINTS" id="PR00080">
    <property type="entry name" value="SDRFAMILY"/>
</dbReference>
<dbReference type="Proteomes" id="UP000235826">
    <property type="component" value="Chromosome"/>
</dbReference>
<gene>
    <name evidence="3" type="ORF">C1H87_12340</name>
</gene>
<evidence type="ECO:0000256" key="1">
    <source>
        <dbReference type="ARBA" id="ARBA00006484"/>
    </source>
</evidence>
<dbReference type="InterPro" id="IPR036291">
    <property type="entry name" value="NAD(P)-bd_dom_sf"/>
</dbReference>
<dbReference type="PROSITE" id="PS00061">
    <property type="entry name" value="ADH_SHORT"/>
    <property type="match status" value="1"/>
</dbReference>
<dbReference type="GO" id="GO:0016616">
    <property type="term" value="F:oxidoreductase activity, acting on the CH-OH group of donors, NAD or NADP as acceptor"/>
    <property type="evidence" value="ECO:0007669"/>
    <property type="project" value="TreeGrafter"/>
</dbReference>
<reference evidence="3 4" key="1">
    <citation type="submission" date="2018-01" db="EMBL/GenBank/DDBJ databases">
        <title>Complete genome sequence of Flavivirga eckloniae ECD14 isolated from seaweed Ecklonia cava.</title>
        <authorList>
            <person name="Lee J.H."/>
            <person name="Baik K.S."/>
            <person name="Seong C.N."/>
        </authorList>
    </citation>
    <scope>NUCLEOTIDE SEQUENCE [LARGE SCALE GENOMIC DNA]</scope>
    <source>
        <strain evidence="3 4">ECD14</strain>
    </source>
</reference>
<dbReference type="CDD" id="cd05233">
    <property type="entry name" value="SDR_c"/>
    <property type="match status" value="1"/>
</dbReference>
<evidence type="ECO:0000313" key="4">
    <source>
        <dbReference type="Proteomes" id="UP000235826"/>
    </source>
</evidence>
<dbReference type="InterPro" id="IPR020904">
    <property type="entry name" value="Sc_DH/Rdtase_CS"/>
</dbReference>
<keyword evidence="2" id="KW-0560">Oxidoreductase</keyword>
<dbReference type="Gene3D" id="3.40.50.720">
    <property type="entry name" value="NAD(P)-binding Rossmann-like Domain"/>
    <property type="match status" value="1"/>
</dbReference>
<dbReference type="GO" id="GO:0006633">
    <property type="term" value="P:fatty acid biosynthetic process"/>
    <property type="evidence" value="ECO:0007669"/>
    <property type="project" value="TreeGrafter"/>
</dbReference>
<proteinExistence type="inferred from homology"/>
<dbReference type="Pfam" id="PF13561">
    <property type="entry name" value="adh_short_C2"/>
    <property type="match status" value="1"/>
</dbReference>
<dbReference type="AlphaFoldDB" id="A0A2K9PX21"/>
<comment type="similarity">
    <text evidence="1">Belongs to the short-chain dehydrogenases/reductases (SDR) family.</text>
</comment>
<dbReference type="KEGG" id="fek:C1H87_12340"/>
<dbReference type="PRINTS" id="PR00081">
    <property type="entry name" value="GDHRDH"/>
</dbReference>
<keyword evidence="4" id="KW-1185">Reference proteome</keyword>
<dbReference type="InterPro" id="IPR002347">
    <property type="entry name" value="SDR_fam"/>
</dbReference>
<accession>A0A2K9PX21</accession>